<dbReference type="PANTHER" id="PTHR12049:SF7">
    <property type="entry name" value="PROTEIN ARGININE METHYLTRANSFERASE NDUFAF7, MITOCHONDRIAL"/>
    <property type="match status" value="1"/>
</dbReference>
<keyword evidence="6" id="KW-0496">Mitochondrion</keyword>
<evidence type="ECO:0000256" key="3">
    <source>
        <dbReference type="ARBA" id="ARBA00011935"/>
    </source>
</evidence>
<dbReference type="InterPro" id="IPR029063">
    <property type="entry name" value="SAM-dependent_MTases_sf"/>
</dbReference>
<evidence type="ECO:0000313" key="10">
    <source>
        <dbReference type="EMBL" id="CAD8888129.1"/>
    </source>
</evidence>
<dbReference type="EMBL" id="HBFR01021282">
    <property type="protein sequence ID" value="CAD8888127.1"/>
    <property type="molecule type" value="Transcribed_RNA"/>
</dbReference>
<evidence type="ECO:0000313" key="9">
    <source>
        <dbReference type="EMBL" id="CAD8888127.1"/>
    </source>
</evidence>
<evidence type="ECO:0000256" key="6">
    <source>
        <dbReference type="ARBA" id="ARBA00023128"/>
    </source>
</evidence>
<dbReference type="SUPFAM" id="SSF53335">
    <property type="entry name" value="S-adenosyl-L-methionine-dependent methyltransferases"/>
    <property type="match status" value="1"/>
</dbReference>
<evidence type="ECO:0000256" key="1">
    <source>
        <dbReference type="ARBA" id="ARBA00004173"/>
    </source>
</evidence>
<proteinExistence type="inferred from homology"/>
<dbReference type="GO" id="GO:0032981">
    <property type="term" value="P:mitochondrial respiratory chain complex I assembly"/>
    <property type="evidence" value="ECO:0007669"/>
    <property type="project" value="TreeGrafter"/>
</dbReference>
<gene>
    <name evidence="9" type="ORF">CHYS00102_LOCUS15325</name>
    <name evidence="10" type="ORF">CHYS00102_LOCUS15327</name>
</gene>
<evidence type="ECO:0000256" key="4">
    <source>
        <dbReference type="ARBA" id="ARBA00022603"/>
    </source>
</evidence>
<reference evidence="9" key="1">
    <citation type="submission" date="2021-01" db="EMBL/GenBank/DDBJ databases">
        <authorList>
            <person name="Corre E."/>
            <person name="Pelletier E."/>
            <person name="Niang G."/>
            <person name="Scheremetjew M."/>
            <person name="Finn R."/>
            <person name="Kale V."/>
            <person name="Holt S."/>
            <person name="Cochrane G."/>
            <person name="Meng A."/>
            <person name="Brown T."/>
            <person name="Cohen L."/>
        </authorList>
    </citation>
    <scope>NUCLEOTIDE SEQUENCE</scope>
    <source>
        <strain evidence="9">308</strain>
    </source>
</reference>
<dbReference type="EC" id="2.1.1.320" evidence="3"/>
<evidence type="ECO:0000256" key="7">
    <source>
        <dbReference type="ARBA" id="ARBA00048612"/>
    </source>
</evidence>
<name>A0A6U5H5F4_9STRA</name>
<comment type="similarity">
    <text evidence="2">Belongs to the NDUFAF7 family.</text>
</comment>
<evidence type="ECO:0000256" key="8">
    <source>
        <dbReference type="SAM" id="MobiDB-lite"/>
    </source>
</evidence>
<dbReference type="EMBL" id="HBFR01021284">
    <property type="protein sequence ID" value="CAD8888129.1"/>
    <property type="molecule type" value="Transcribed_RNA"/>
</dbReference>
<keyword evidence="5" id="KW-0808">Transferase</keyword>
<dbReference type="PANTHER" id="PTHR12049">
    <property type="entry name" value="PROTEIN ARGININE METHYLTRANSFERASE NDUFAF7, MITOCHONDRIAL"/>
    <property type="match status" value="1"/>
</dbReference>
<sequence length="685" mass="74597">MLHIGSRTLSHSAWNGRKTCPTPRALLAATISSFSTVTTATFTTIGIKIHATTLNGLYYSSKLQDLFYYKEYFNGRMMRWRSAVLSDGSYSKMTVRRGFATSRQRRIQHRKDNSLLEKENNENGKETCSAHVVESSSSFTLSNKRNDDATNSTTISVDTSGLLYRRPPPPEKGSAHVNELEKWKGYEFPTPLSSHLSQLIGARGAISVAEYMRQALTHPASGYYESSSDVIGASGDFTTAPEISQIFGECLAVWSYATYQQIGSPDRLILVELGPGKGTLMEDVIRTAANSFPGFLSALAAGGGIHLVERSDVMRRAQFEKLGCVNEETGNPFEEDSGENGGNDGASKLLNMSGIPIDENGGVEKKAENEIGAPSYLLRANMLIGDSLSIPVTWHMSLHSVPIDTEVPQITLAQEFLDALPVHIFEKVEEGKWSERLVDVVDPLLEAEVAIAAGTEGDVRASRKDNASKIKKPRFRFVLSPSPTPAMRTLLKTDEQGKMMGKHAAMDDAAIGDVLEVGAESMAHVQDLALRIQKCNGAALIIDYGSDQGTGDSLRAFSKHKQIHALSFPGKVDITADVDFRSLVRAVESSAWPLSCPTDCNGETSPVKVQAFGPVNQGNFLAALGAVERVQTLIDCDSTTEEQATDLYMALERLLSYEKPHMGSRFKVLSIARVGPKSDTKPIGF</sequence>
<dbReference type="InterPro" id="IPR038375">
    <property type="entry name" value="NDUFAF7_sf"/>
</dbReference>
<dbReference type="AlphaFoldDB" id="A0A6U5H5F4"/>
<dbReference type="Gene3D" id="3.40.50.12710">
    <property type="match status" value="1"/>
</dbReference>
<protein>
    <recommendedName>
        <fullName evidence="3">type II protein arginine methyltransferase</fullName>
        <ecNumber evidence="3">2.1.1.320</ecNumber>
    </recommendedName>
</protein>
<dbReference type="GO" id="GO:0035243">
    <property type="term" value="F:protein-arginine omega-N symmetric methyltransferase activity"/>
    <property type="evidence" value="ECO:0007669"/>
    <property type="project" value="UniProtKB-EC"/>
</dbReference>
<accession>A0A6U5H5F4</accession>
<feature type="region of interest" description="Disordered" evidence="8">
    <location>
        <begin position="101"/>
        <end position="127"/>
    </location>
</feature>
<dbReference type="GO" id="GO:0005739">
    <property type="term" value="C:mitochondrion"/>
    <property type="evidence" value="ECO:0007669"/>
    <property type="project" value="UniProtKB-SubCell"/>
</dbReference>
<evidence type="ECO:0000256" key="5">
    <source>
        <dbReference type="ARBA" id="ARBA00022679"/>
    </source>
</evidence>
<evidence type="ECO:0000256" key="2">
    <source>
        <dbReference type="ARBA" id="ARBA00005891"/>
    </source>
</evidence>
<dbReference type="InterPro" id="IPR003788">
    <property type="entry name" value="NDUFAF7"/>
</dbReference>
<keyword evidence="4" id="KW-0489">Methyltransferase</keyword>
<comment type="catalytic activity">
    <reaction evidence="7">
        <text>L-arginyl-[protein] + 2 S-adenosyl-L-methionine = N(omega),N(omega)'-dimethyl-L-arginyl-[protein] + 2 S-adenosyl-L-homocysteine + 2 H(+)</text>
        <dbReference type="Rhea" id="RHEA:48108"/>
        <dbReference type="Rhea" id="RHEA-COMP:10532"/>
        <dbReference type="Rhea" id="RHEA-COMP:11992"/>
        <dbReference type="ChEBI" id="CHEBI:15378"/>
        <dbReference type="ChEBI" id="CHEBI:29965"/>
        <dbReference type="ChEBI" id="CHEBI:57856"/>
        <dbReference type="ChEBI" id="CHEBI:59789"/>
        <dbReference type="ChEBI" id="CHEBI:88221"/>
        <dbReference type="EC" id="2.1.1.320"/>
    </reaction>
</comment>
<dbReference type="Pfam" id="PF02636">
    <property type="entry name" value="Methyltransf_28"/>
    <property type="match status" value="1"/>
</dbReference>
<comment type="subcellular location">
    <subcellularLocation>
        <location evidence="1">Mitochondrion</location>
    </subcellularLocation>
</comment>
<dbReference type="GO" id="GO:0032259">
    <property type="term" value="P:methylation"/>
    <property type="evidence" value="ECO:0007669"/>
    <property type="project" value="UniProtKB-KW"/>
</dbReference>
<organism evidence="9">
    <name type="scientific">Corethron hystrix</name>
    <dbReference type="NCBI Taxonomy" id="216773"/>
    <lineage>
        <taxon>Eukaryota</taxon>
        <taxon>Sar</taxon>
        <taxon>Stramenopiles</taxon>
        <taxon>Ochrophyta</taxon>
        <taxon>Bacillariophyta</taxon>
        <taxon>Coscinodiscophyceae</taxon>
        <taxon>Corethrophycidae</taxon>
        <taxon>Corethrales</taxon>
        <taxon>Corethraceae</taxon>
        <taxon>Corethron</taxon>
    </lineage>
</organism>
<feature type="compositionally biased region" description="Basic and acidic residues" evidence="8">
    <location>
        <begin position="110"/>
        <end position="125"/>
    </location>
</feature>